<dbReference type="FunFam" id="3.30.160.60:FF:000201">
    <property type="entry name" value="C2H2 finger domain protein (Gli3)"/>
    <property type="match status" value="1"/>
</dbReference>
<reference evidence="11 12" key="1">
    <citation type="journal article" date="2018" name="Mol. Biol. Evol.">
        <title>Broad Genomic Sampling Reveals a Smut Pathogenic Ancestry of the Fungal Clade Ustilaginomycotina.</title>
        <authorList>
            <person name="Kijpornyongpan T."/>
            <person name="Mondo S.J."/>
            <person name="Barry K."/>
            <person name="Sandor L."/>
            <person name="Lee J."/>
            <person name="Lipzen A."/>
            <person name="Pangilinan J."/>
            <person name="LaButti K."/>
            <person name="Hainaut M."/>
            <person name="Henrissat B."/>
            <person name="Grigoriev I.V."/>
            <person name="Spatafora J.W."/>
            <person name="Aime M.C."/>
        </authorList>
    </citation>
    <scope>NUCLEOTIDE SEQUENCE [LARGE SCALE GENOMIC DNA]</scope>
    <source>
        <strain evidence="11 12">MCA 4186</strain>
    </source>
</reference>
<proteinExistence type="predicted"/>
<keyword evidence="5" id="KW-0862">Zinc</keyword>
<feature type="domain" description="C2H2-type" evidence="10">
    <location>
        <begin position="69"/>
        <end position="99"/>
    </location>
</feature>
<evidence type="ECO:0000256" key="5">
    <source>
        <dbReference type="ARBA" id="ARBA00022833"/>
    </source>
</evidence>
<dbReference type="RefSeq" id="XP_025599077.1">
    <property type="nucleotide sequence ID" value="XM_025740548.1"/>
</dbReference>
<keyword evidence="3" id="KW-0677">Repeat</keyword>
<dbReference type="FunFam" id="3.30.160.60:FF:000031">
    <property type="entry name" value="GLI family zinc finger 3"/>
    <property type="match status" value="1"/>
</dbReference>
<dbReference type="SUPFAM" id="SSF57667">
    <property type="entry name" value="beta-beta-alpha zinc fingers"/>
    <property type="match status" value="2"/>
</dbReference>
<dbReference type="PANTHER" id="PTHR45718:SF4">
    <property type="entry name" value="TRANSCRIPTIONAL ACTIVATOR CUBITUS INTERRUPTUS"/>
    <property type="match status" value="1"/>
</dbReference>
<feature type="region of interest" description="Disordered" evidence="9">
    <location>
        <begin position="108"/>
        <end position="168"/>
    </location>
</feature>
<dbReference type="GO" id="GO:0005634">
    <property type="term" value="C:nucleus"/>
    <property type="evidence" value="ECO:0007669"/>
    <property type="project" value="UniProtKB-SubCell"/>
</dbReference>
<evidence type="ECO:0000256" key="3">
    <source>
        <dbReference type="ARBA" id="ARBA00022737"/>
    </source>
</evidence>
<feature type="coiled-coil region" evidence="8">
    <location>
        <begin position="290"/>
        <end position="317"/>
    </location>
</feature>
<dbReference type="GeneID" id="37268094"/>
<dbReference type="OrthoDB" id="3437960at2759"/>
<name>A0A316ZCM8_9BASI</name>
<evidence type="ECO:0000256" key="7">
    <source>
        <dbReference type="PROSITE-ProRule" id="PRU00042"/>
    </source>
</evidence>
<dbReference type="PROSITE" id="PS00028">
    <property type="entry name" value="ZINC_FINGER_C2H2_1"/>
    <property type="match status" value="2"/>
</dbReference>
<dbReference type="Pfam" id="PF00096">
    <property type="entry name" value="zf-C2H2"/>
    <property type="match status" value="1"/>
</dbReference>
<evidence type="ECO:0000256" key="6">
    <source>
        <dbReference type="ARBA" id="ARBA00023242"/>
    </source>
</evidence>
<keyword evidence="4 7" id="KW-0863">Zinc-finger</keyword>
<keyword evidence="6" id="KW-0539">Nucleus</keyword>
<feature type="compositionally biased region" description="Acidic residues" evidence="9">
    <location>
        <begin position="137"/>
        <end position="151"/>
    </location>
</feature>
<keyword evidence="12" id="KW-1185">Reference proteome</keyword>
<comment type="subcellular location">
    <subcellularLocation>
        <location evidence="1">Nucleus</location>
    </subcellularLocation>
</comment>
<evidence type="ECO:0000256" key="2">
    <source>
        <dbReference type="ARBA" id="ARBA00022723"/>
    </source>
</evidence>
<evidence type="ECO:0000313" key="11">
    <source>
        <dbReference type="EMBL" id="PWN98798.1"/>
    </source>
</evidence>
<evidence type="ECO:0000256" key="1">
    <source>
        <dbReference type="ARBA" id="ARBA00004123"/>
    </source>
</evidence>
<dbReference type="AlphaFoldDB" id="A0A316ZCM8"/>
<dbReference type="InterPro" id="IPR036236">
    <property type="entry name" value="Znf_C2H2_sf"/>
</dbReference>
<dbReference type="PROSITE" id="PS50157">
    <property type="entry name" value="ZINC_FINGER_C2H2_2"/>
    <property type="match status" value="2"/>
</dbReference>
<dbReference type="InterPro" id="IPR013087">
    <property type="entry name" value="Znf_C2H2_type"/>
</dbReference>
<sequence>MEARCGWEDCGETFHSLVPFVEHLHDVHIGIHKSRYSCEWVGCSRRGKNQTSRFALLSHLRSHTGEKPFVCPKAECDKSFTRSDALAKHMRVQHSMQAPSMRGRAVAAAAAGAKHEDGDDDMGDTSMAGAAGGTNDIADELLDLAEGDGGSDSDAPPANYETQFGRAGPRFSDAELGIQREALDPSALVGEDEEAWEADMAPVLESARRAWTRRARDRWDEAHLGNGHQAASPDAPPPLGPAPGDVESEEDVSGRRRGTRNAGRRSSPNGSSATASARARRIYLIEKAKLRMARSEHERLRELVRSLAAEARRLESDKRVQLELALTKELGPDIKAIFSPPPSPQR</sequence>
<dbReference type="Gene3D" id="3.30.160.60">
    <property type="entry name" value="Classic Zinc Finger"/>
    <property type="match status" value="3"/>
</dbReference>
<evidence type="ECO:0000259" key="10">
    <source>
        <dbReference type="PROSITE" id="PS50157"/>
    </source>
</evidence>
<accession>A0A316ZCM8</accession>
<dbReference type="EMBL" id="KZ819290">
    <property type="protein sequence ID" value="PWN98798.1"/>
    <property type="molecule type" value="Genomic_DNA"/>
</dbReference>
<dbReference type="InterPro" id="IPR043359">
    <property type="entry name" value="GLI-like"/>
</dbReference>
<dbReference type="GO" id="GO:0000978">
    <property type="term" value="F:RNA polymerase II cis-regulatory region sequence-specific DNA binding"/>
    <property type="evidence" value="ECO:0007669"/>
    <property type="project" value="TreeGrafter"/>
</dbReference>
<feature type="compositionally biased region" description="Low complexity" evidence="9">
    <location>
        <begin position="264"/>
        <end position="277"/>
    </location>
</feature>
<organism evidence="11 12">
    <name type="scientific">Tilletiopsis washingtonensis</name>
    <dbReference type="NCBI Taxonomy" id="58919"/>
    <lineage>
        <taxon>Eukaryota</taxon>
        <taxon>Fungi</taxon>
        <taxon>Dikarya</taxon>
        <taxon>Basidiomycota</taxon>
        <taxon>Ustilaginomycotina</taxon>
        <taxon>Exobasidiomycetes</taxon>
        <taxon>Entylomatales</taxon>
        <taxon>Entylomatales incertae sedis</taxon>
        <taxon>Tilletiopsis</taxon>
    </lineage>
</organism>
<keyword evidence="8" id="KW-0175">Coiled coil</keyword>
<evidence type="ECO:0000256" key="8">
    <source>
        <dbReference type="SAM" id="Coils"/>
    </source>
</evidence>
<dbReference type="GO" id="GO:0000981">
    <property type="term" value="F:DNA-binding transcription factor activity, RNA polymerase II-specific"/>
    <property type="evidence" value="ECO:0007669"/>
    <property type="project" value="TreeGrafter"/>
</dbReference>
<evidence type="ECO:0000313" key="12">
    <source>
        <dbReference type="Proteomes" id="UP000245946"/>
    </source>
</evidence>
<dbReference type="Proteomes" id="UP000245946">
    <property type="component" value="Unassembled WGS sequence"/>
</dbReference>
<dbReference type="GO" id="GO:0008270">
    <property type="term" value="F:zinc ion binding"/>
    <property type="evidence" value="ECO:0007669"/>
    <property type="project" value="UniProtKB-KW"/>
</dbReference>
<feature type="region of interest" description="Disordered" evidence="9">
    <location>
        <begin position="225"/>
        <end position="277"/>
    </location>
</feature>
<gene>
    <name evidence="11" type="ORF">FA09DRAFT_307074</name>
</gene>
<dbReference type="STRING" id="58919.A0A316ZCM8"/>
<evidence type="ECO:0000256" key="4">
    <source>
        <dbReference type="ARBA" id="ARBA00022771"/>
    </source>
</evidence>
<keyword evidence="2" id="KW-0479">Metal-binding</keyword>
<dbReference type="Pfam" id="PF23561">
    <property type="entry name" value="zf-C2H2_15"/>
    <property type="match status" value="1"/>
</dbReference>
<protein>
    <recommendedName>
        <fullName evidence="10">C2H2-type domain-containing protein</fullName>
    </recommendedName>
</protein>
<dbReference type="SMART" id="SM00355">
    <property type="entry name" value="ZnF_C2H2"/>
    <property type="match status" value="3"/>
</dbReference>
<dbReference type="InterPro" id="IPR056436">
    <property type="entry name" value="Znf-C2H2_ZIC1-5/GLI1-3-like"/>
</dbReference>
<dbReference type="PANTHER" id="PTHR45718">
    <property type="entry name" value="TRANSCRIPTIONAL ACTIVATOR CUBITUS INTERRUPTUS"/>
    <property type="match status" value="1"/>
</dbReference>
<feature type="domain" description="C2H2-type" evidence="10">
    <location>
        <begin position="36"/>
        <end position="68"/>
    </location>
</feature>
<evidence type="ECO:0000256" key="9">
    <source>
        <dbReference type="SAM" id="MobiDB-lite"/>
    </source>
</evidence>